<proteinExistence type="predicted"/>
<name>A0A2N0I338_9SPHN</name>
<evidence type="ECO:0000313" key="1">
    <source>
        <dbReference type="EMBL" id="PKB25609.1"/>
    </source>
</evidence>
<keyword evidence="2" id="KW-1185">Reference proteome</keyword>
<keyword evidence="1" id="KW-0436">Ligase</keyword>
<dbReference type="InterPro" id="IPR009097">
    <property type="entry name" value="Cyclic_Pdiesterase"/>
</dbReference>
<sequence length="180" mass="19656">MASVPPSRPSPAPFIVTAELPPAIFSWANALRQAHFPPERNVLAAHVTLFHSFAPSLREELLRTLGGLAKELAPPDAVVDGLMNLGGGTALAIRSPGMLAVRDRIARQFHGALTRQDQHEPRLHITVQNKVSPQAARALQADLVGYTPRAFRFTGLGLHLYLGPRWDALGTWSFRGKEYA</sequence>
<protein>
    <submittedName>
        <fullName evidence="1">2'-5' RNA ligase superfamily protein</fullName>
    </submittedName>
</protein>
<dbReference type="RefSeq" id="WP_100866033.1">
    <property type="nucleotide sequence ID" value="NZ_PHUF01000002.1"/>
</dbReference>
<organism evidence="1 2">
    <name type="scientific">Novosphingobium kunmingense</name>
    <dbReference type="NCBI Taxonomy" id="1211806"/>
    <lineage>
        <taxon>Bacteria</taxon>
        <taxon>Pseudomonadati</taxon>
        <taxon>Pseudomonadota</taxon>
        <taxon>Alphaproteobacteria</taxon>
        <taxon>Sphingomonadales</taxon>
        <taxon>Sphingomonadaceae</taxon>
        <taxon>Novosphingobium</taxon>
    </lineage>
</organism>
<evidence type="ECO:0000313" key="2">
    <source>
        <dbReference type="Proteomes" id="UP000232587"/>
    </source>
</evidence>
<dbReference type="OrthoDB" id="793003at2"/>
<dbReference type="EMBL" id="PHUF01000002">
    <property type="protein sequence ID" value="PKB25609.1"/>
    <property type="molecule type" value="Genomic_DNA"/>
</dbReference>
<dbReference type="Pfam" id="PF13563">
    <property type="entry name" value="2_5_RNA_ligase2"/>
    <property type="match status" value="1"/>
</dbReference>
<gene>
    <name evidence="1" type="ORF">B0I00_0812</name>
</gene>
<dbReference type="AlphaFoldDB" id="A0A2N0I338"/>
<dbReference type="GO" id="GO:0016874">
    <property type="term" value="F:ligase activity"/>
    <property type="evidence" value="ECO:0007669"/>
    <property type="project" value="UniProtKB-KW"/>
</dbReference>
<dbReference type="SUPFAM" id="SSF55144">
    <property type="entry name" value="LigT-like"/>
    <property type="match status" value="1"/>
</dbReference>
<dbReference type="Gene3D" id="3.90.1140.10">
    <property type="entry name" value="Cyclic phosphodiesterase"/>
    <property type="match status" value="1"/>
</dbReference>
<comment type="caution">
    <text evidence="1">The sequence shown here is derived from an EMBL/GenBank/DDBJ whole genome shotgun (WGS) entry which is preliminary data.</text>
</comment>
<reference evidence="1 2" key="1">
    <citation type="submission" date="2017-11" db="EMBL/GenBank/DDBJ databases">
        <title>Genomic Encyclopedia of Type Strains, Phase III (KMG-III): the genomes of soil and plant-associated and newly described type strains.</title>
        <authorList>
            <person name="Whitman W."/>
        </authorList>
    </citation>
    <scope>NUCLEOTIDE SEQUENCE [LARGE SCALE GENOMIC DNA]</scope>
    <source>
        <strain evidence="1 2">CGMCC 1.12274</strain>
    </source>
</reference>
<accession>A0A2N0I338</accession>
<dbReference type="Proteomes" id="UP000232587">
    <property type="component" value="Unassembled WGS sequence"/>
</dbReference>